<feature type="region of interest" description="Disordered" evidence="1">
    <location>
        <begin position="1"/>
        <end position="33"/>
    </location>
</feature>
<dbReference type="AlphaFoldDB" id="A0A0S4JE90"/>
<name>A0A0S4JE90_BODSA</name>
<evidence type="ECO:0000313" key="2">
    <source>
        <dbReference type="EMBL" id="CUG87743.1"/>
    </source>
</evidence>
<keyword evidence="3" id="KW-1185">Reference proteome</keyword>
<evidence type="ECO:0000256" key="1">
    <source>
        <dbReference type="SAM" id="MobiDB-lite"/>
    </source>
</evidence>
<evidence type="ECO:0000313" key="3">
    <source>
        <dbReference type="Proteomes" id="UP000051952"/>
    </source>
</evidence>
<sequence length="324" mass="35969">MPPSPKKRTENHQRKPKGGDKRDLTAPKADVTAHDEQTYATNRVSAIESEISLIRAEVANMQSVLNAMEAAQVGDACPPGFHEKRFAVLTTRQQLNPDQFEKDIRRMEEEICKLRDDIRSLRQQEAGQRPKPHSATLPQPNFATVQEALDAISQQPDAPTLEVVELSVAVKRCNVAATTNGLIGGVRSLMKGFVEPCDQAFVPLMCVLGPTGQGKTDTLNFIRRDANVHALVMQEINKHIKSMKPRPECKHVFPLFATFNQGFDCHQEPTIGSALCNRLLSNYLGVKFIPRQSPQSSLDSERQQSADARLPRYASLSSSTRCSK</sequence>
<protein>
    <submittedName>
        <fullName evidence="2">Uncharacterized protein</fullName>
    </submittedName>
</protein>
<dbReference type="EMBL" id="CYKH01001581">
    <property type="protein sequence ID" value="CUG87743.1"/>
    <property type="molecule type" value="Genomic_DNA"/>
</dbReference>
<accession>A0A0S4JE90</accession>
<feature type="compositionally biased region" description="Polar residues" evidence="1">
    <location>
        <begin position="315"/>
        <end position="324"/>
    </location>
</feature>
<feature type="compositionally biased region" description="Basic and acidic residues" evidence="1">
    <location>
        <begin position="7"/>
        <end position="33"/>
    </location>
</feature>
<proteinExistence type="predicted"/>
<feature type="region of interest" description="Disordered" evidence="1">
    <location>
        <begin position="293"/>
        <end position="324"/>
    </location>
</feature>
<organism evidence="2 3">
    <name type="scientific">Bodo saltans</name>
    <name type="common">Flagellated protozoan</name>
    <dbReference type="NCBI Taxonomy" id="75058"/>
    <lineage>
        <taxon>Eukaryota</taxon>
        <taxon>Discoba</taxon>
        <taxon>Euglenozoa</taxon>
        <taxon>Kinetoplastea</taxon>
        <taxon>Metakinetoplastina</taxon>
        <taxon>Eubodonida</taxon>
        <taxon>Bodonidae</taxon>
        <taxon>Bodo</taxon>
    </lineage>
</organism>
<dbReference type="VEuPathDB" id="TriTrypDB:BSAL_11720"/>
<gene>
    <name evidence="2" type="ORF">BSAL_11720</name>
</gene>
<dbReference type="Proteomes" id="UP000051952">
    <property type="component" value="Unassembled WGS sequence"/>
</dbReference>
<reference evidence="3" key="1">
    <citation type="submission" date="2015-09" db="EMBL/GenBank/DDBJ databases">
        <authorList>
            <consortium name="Pathogen Informatics"/>
        </authorList>
    </citation>
    <scope>NUCLEOTIDE SEQUENCE [LARGE SCALE GENOMIC DNA]</scope>
    <source>
        <strain evidence="3">Lake Konstanz</strain>
    </source>
</reference>